<protein>
    <submittedName>
        <fullName evidence="2">Uncharacterized protein</fullName>
    </submittedName>
</protein>
<dbReference type="KEGG" id="sphv:F9278_14935"/>
<name>A0A5P8K2D9_9ACTN</name>
<reference evidence="2 3" key="1">
    <citation type="submission" date="2019-10" db="EMBL/GenBank/DDBJ databases">
        <title>Streptomyces sp. strain GY16 isolated from leaves of Broussonetia papyrifera.</title>
        <authorList>
            <person name="Mo P."/>
        </authorList>
    </citation>
    <scope>NUCLEOTIDE SEQUENCE [LARGE SCALE GENOMIC DNA]</scope>
    <source>
        <strain evidence="2 3">GY16</strain>
    </source>
</reference>
<sequence>MHDEGQELRAILGEEQIALLSRVNQLAGMAEEAFLEAVMAEAKGRADPLTVLALRHPDMRVRWLKAIKSAITALDRQFAQNKDDPAANEWRKRANTVHSSLRQRKYEAEAANPRNRHTAETPEQREHRLEESTAERRRRGEVGQLAVQRLREAHPEEFDAYLAEEYHKADITLPDTLARRIASRLGPRT</sequence>
<dbReference type="RefSeq" id="WP_152168775.1">
    <property type="nucleotide sequence ID" value="NZ_CP045096.1"/>
</dbReference>
<feature type="region of interest" description="Disordered" evidence="1">
    <location>
        <begin position="106"/>
        <end position="141"/>
    </location>
</feature>
<organism evidence="2 3">
    <name type="scientific">Streptomyces phaeolivaceus</name>
    <dbReference type="NCBI Taxonomy" id="2653200"/>
    <lineage>
        <taxon>Bacteria</taxon>
        <taxon>Bacillati</taxon>
        <taxon>Actinomycetota</taxon>
        <taxon>Actinomycetes</taxon>
        <taxon>Kitasatosporales</taxon>
        <taxon>Streptomycetaceae</taxon>
        <taxon>Streptomyces</taxon>
    </lineage>
</organism>
<evidence type="ECO:0000256" key="1">
    <source>
        <dbReference type="SAM" id="MobiDB-lite"/>
    </source>
</evidence>
<feature type="compositionally biased region" description="Basic and acidic residues" evidence="1">
    <location>
        <begin position="117"/>
        <end position="141"/>
    </location>
</feature>
<keyword evidence="3" id="KW-1185">Reference proteome</keyword>
<gene>
    <name evidence="2" type="ORF">F9278_14935</name>
</gene>
<dbReference type="Proteomes" id="UP000327294">
    <property type="component" value="Chromosome"/>
</dbReference>
<evidence type="ECO:0000313" key="2">
    <source>
        <dbReference type="EMBL" id="QFQ97291.1"/>
    </source>
</evidence>
<proteinExistence type="predicted"/>
<dbReference type="EMBL" id="CP045096">
    <property type="protein sequence ID" value="QFQ97291.1"/>
    <property type="molecule type" value="Genomic_DNA"/>
</dbReference>
<dbReference type="AlphaFoldDB" id="A0A5P8K2D9"/>
<evidence type="ECO:0000313" key="3">
    <source>
        <dbReference type="Proteomes" id="UP000327294"/>
    </source>
</evidence>
<accession>A0A5P8K2D9</accession>